<keyword evidence="4" id="KW-0804">Transcription</keyword>
<feature type="compositionally biased region" description="Polar residues" evidence="6">
    <location>
        <begin position="66"/>
        <end position="76"/>
    </location>
</feature>
<dbReference type="AlphaFoldDB" id="A0A803LSZ7"/>
<reference evidence="8" key="2">
    <citation type="submission" date="2021-03" db="UniProtKB">
        <authorList>
            <consortium name="EnsemblPlants"/>
        </authorList>
    </citation>
    <scope>IDENTIFICATION</scope>
</reference>
<evidence type="ECO:0000256" key="5">
    <source>
        <dbReference type="ARBA" id="ARBA00023242"/>
    </source>
</evidence>
<name>A0A803LSZ7_CHEQI</name>
<feature type="domain" description="BHLH" evidence="7">
    <location>
        <begin position="85"/>
        <end position="137"/>
    </location>
</feature>
<dbReference type="Pfam" id="PF00010">
    <property type="entry name" value="HLH"/>
    <property type="match status" value="1"/>
</dbReference>
<evidence type="ECO:0000259" key="7">
    <source>
        <dbReference type="PROSITE" id="PS50888"/>
    </source>
</evidence>
<dbReference type="PANTHER" id="PTHR13935">
    <property type="entry name" value="ACHAETE-SCUTE TRANSCRIPTION FACTOR-RELATED"/>
    <property type="match status" value="1"/>
</dbReference>
<dbReference type="SUPFAM" id="SSF47459">
    <property type="entry name" value="HLH, helix-loop-helix DNA-binding domain"/>
    <property type="match status" value="1"/>
</dbReference>
<dbReference type="SMART" id="SM00353">
    <property type="entry name" value="HLH"/>
    <property type="match status" value="1"/>
</dbReference>
<reference evidence="8" key="1">
    <citation type="journal article" date="2017" name="Nature">
        <title>The genome of Chenopodium quinoa.</title>
        <authorList>
            <person name="Jarvis D.E."/>
            <person name="Ho Y.S."/>
            <person name="Lightfoot D.J."/>
            <person name="Schmoeckel S.M."/>
            <person name="Li B."/>
            <person name="Borm T.J.A."/>
            <person name="Ohyanagi H."/>
            <person name="Mineta K."/>
            <person name="Michell C.T."/>
            <person name="Saber N."/>
            <person name="Kharbatia N.M."/>
            <person name="Rupper R.R."/>
            <person name="Sharp A.R."/>
            <person name="Dally N."/>
            <person name="Boughton B.A."/>
            <person name="Woo Y.H."/>
            <person name="Gao G."/>
            <person name="Schijlen E.G.W.M."/>
            <person name="Guo X."/>
            <person name="Momin A.A."/>
            <person name="Negrao S."/>
            <person name="Al-Babili S."/>
            <person name="Gehring C."/>
            <person name="Roessner U."/>
            <person name="Jung C."/>
            <person name="Murphy K."/>
            <person name="Arold S.T."/>
            <person name="Gojobori T."/>
            <person name="van der Linden C.G."/>
            <person name="van Loo E.N."/>
            <person name="Jellen E.N."/>
            <person name="Maughan P.J."/>
            <person name="Tester M."/>
        </authorList>
    </citation>
    <scope>NUCLEOTIDE SEQUENCE [LARGE SCALE GENOMIC DNA]</scope>
    <source>
        <strain evidence="8">cv. PI 614886</strain>
    </source>
</reference>
<evidence type="ECO:0000256" key="3">
    <source>
        <dbReference type="ARBA" id="ARBA00023125"/>
    </source>
</evidence>
<keyword evidence="9" id="KW-1185">Reference proteome</keyword>
<dbReference type="GO" id="GO:0000981">
    <property type="term" value="F:DNA-binding transcription factor activity, RNA polymerase II-specific"/>
    <property type="evidence" value="ECO:0007669"/>
    <property type="project" value="TreeGrafter"/>
</dbReference>
<dbReference type="GO" id="GO:0090575">
    <property type="term" value="C:RNA polymerase II transcription regulator complex"/>
    <property type="evidence" value="ECO:0007669"/>
    <property type="project" value="TreeGrafter"/>
</dbReference>
<keyword evidence="5" id="KW-0539">Nucleus</keyword>
<evidence type="ECO:0000256" key="6">
    <source>
        <dbReference type="SAM" id="MobiDB-lite"/>
    </source>
</evidence>
<comment type="subcellular location">
    <subcellularLocation>
        <location evidence="1">Nucleus</location>
    </subcellularLocation>
</comment>
<keyword evidence="3" id="KW-0238">DNA-binding</keyword>
<evidence type="ECO:0000313" key="9">
    <source>
        <dbReference type="Proteomes" id="UP000596660"/>
    </source>
</evidence>
<dbReference type="GO" id="GO:0046983">
    <property type="term" value="F:protein dimerization activity"/>
    <property type="evidence" value="ECO:0007669"/>
    <property type="project" value="InterPro"/>
</dbReference>
<protein>
    <recommendedName>
        <fullName evidence="7">BHLH domain-containing protein</fullName>
    </recommendedName>
</protein>
<dbReference type="GO" id="GO:0000977">
    <property type="term" value="F:RNA polymerase II transcription regulatory region sequence-specific DNA binding"/>
    <property type="evidence" value="ECO:0007669"/>
    <property type="project" value="TreeGrafter"/>
</dbReference>
<keyword evidence="2" id="KW-0805">Transcription regulation</keyword>
<dbReference type="GO" id="GO:0010106">
    <property type="term" value="P:cellular response to iron ion starvation"/>
    <property type="evidence" value="ECO:0007669"/>
    <property type="project" value="UniProtKB-ARBA"/>
</dbReference>
<dbReference type="InterPro" id="IPR015660">
    <property type="entry name" value="MASH1/Ascl1a-like"/>
</dbReference>
<evidence type="ECO:0000256" key="4">
    <source>
        <dbReference type="ARBA" id="ARBA00023163"/>
    </source>
</evidence>
<accession>A0A803LSZ7</accession>
<dbReference type="InterPro" id="IPR011598">
    <property type="entry name" value="bHLH_dom"/>
</dbReference>
<proteinExistence type="predicted"/>
<dbReference type="Gramene" id="AUR62018341-RA">
    <property type="protein sequence ID" value="AUR62018341-RA:cds"/>
    <property type="gene ID" value="AUR62018341"/>
</dbReference>
<evidence type="ECO:0000256" key="1">
    <source>
        <dbReference type="ARBA" id="ARBA00004123"/>
    </source>
</evidence>
<dbReference type="PANTHER" id="PTHR13935:SF41">
    <property type="entry name" value="TRANSCRIPTION FACTOR ORG2-RELATED"/>
    <property type="match status" value="1"/>
</dbReference>
<dbReference type="PROSITE" id="PS50888">
    <property type="entry name" value="BHLH"/>
    <property type="match status" value="1"/>
</dbReference>
<dbReference type="EnsemblPlants" id="AUR62018341-RA">
    <property type="protein sequence ID" value="AUR62018341-RA:cds"/>
    <property type="gene ID" value="AUR62018341"/>
</dbReference>
<feature type="region of interest" description="Disordered" evidence="6">
    <location>
        <begin position="57"/>
        <end position="98"/>
    </location>
</feature>
<sequence>MLAMSPLCPTTLGWEYPSELDTNQEFDNFDFDIDIDSMFLANHSSSQAQDCGVNHQVLSSDHAKQSESPQGTSSTDQFDDNPLLSKKLNHNASERDRRKKINDMYSSLRALLPATDHRKKLSIPATVGRVLEYIPQLQKEVEKLARKKEVILSKKSALQGNVGKIIQEENPKKCIVNETTSCSISSNKLGDKEMVIQISTFEILSICEVLLVLEKNGCIVIDVSSFQSFGGRTFYNIHLWTEGAQGSYNVNFEKLNEVLLSLLQEQKQMQMQMTREEDLQQLFRFCSFAQDAWRARILQIHLKANNADQSIFDWILYYIRLVFCLQGVVNLSTPAIISEGLRQQGLFTKQLEDNLRCLHPPEIMSVYPPWVMRAILHDGVILVDGSWNNHTYRSGMGWCPEIGGSGPHGFFWEELTMAWHF</sequence>
<dbReference type="FunFam" id="4.10.280.10:FF:000074">
    <property type="entry name" value="Transcription factor ORG2"/>
    <property type="match status" value="1"/>
</dbReference>
<evidence type="ECO:0000256" key="2">
    <source>
        <dbReference type="ARBA" id="ARBA00023015"/>
    </source>
</evidence>
<organism evidence="8 9">
    <name type="scientific">Chenopodium quinoa</name>
    <name type="common">Quinoa</name>
    <dbReference type="NCBI Taxonomy" id="63459"/>
    <lineage>
        <taxon>Eukaryota</taxon>
        <taxon>Viridiplantae</taxon>
        <taxon>Streptophyta</taxon>
        <taxon>Embryophyta</taxon>
        <taxon>Tracheophyta</taxon>
        <taxon>Spermatophyta</taxon>
        <taxon>Magnoliopsida</taxon>
        <taxon>eudicotyledons</taxon>
        <taxon>Gunneridae</taxon>
        <taxon>Pentapetalae</taxon>
        <taxon>Caryophyllales</taxon>
        <taxon>Chenopodiaceae</taxon>
        <taxon>Chenopodioideae</taxon>
        <taxon>Atripliceae</taxon>
        <taxon>Chenopodium</taxon>
    </lineage>
</organism>
<dbReference type="CDD" id="cd18914">
    <property type="entry name" value="bHLH_AtORG2_like"/>
    <property type="match status" value="1"/>
</dbReference>
<dbReference type="Gene3D" id="4.10.280.10">
    <property type="entry name" value="Helix-loop-helix DNA-binding domain"/>
    <property type="match status" value="1"/>
</dbReference>
<dbReference type="InterPro" id="IPR036638">
    <property type="entry name" value="HLH_DNA-bd_sf"/>
</dbReference>
<evidence type="ECO:0000313" key="8">
    <source>
        <dbReference type="EnsemblPlants" id="AUR62018341-RA:cds"/>
    </source>
</evidence>
<dbReference type="Proteomes" id="UP000596660">
    <property type="component" value="Unplaced"/>
</dbReference>